<dbReference type="EMBL" id="JABSTV010001245">
    <property type="protein sequence ID" value="KAH7982214.1"/>
    <property type="molecule type" value="Genomic_DNA"/>
</dbReference>
<evidence type="ECO:0000256" key="2">
    <source>
        <dbReference type="ARBA" id="ARBA00022692"/>
    </source>
</evidence>
<keyword evidence="3 5" id="KW-1133">Transmembrane helix</keyword>
<dbReference type="Pfam" id="PF00854">
    <property type="entry name" value="PTR2"/>
    <property type="match status" value="1"/>
</dbReference>
<proteinExistence type="predicted"/>
<comment type="subcellular location">
    <subcellularLocation>
        <location evidence="1">Membrane</location>
        <topology evidence="1">Multi-pass membrane protein</topology>
    </subcellularLocation>
</comment>
<evidence type="ECO:0000313" key="7">
    <source>
        <dbReference type="Proteomes" id="UP000821837"/>
    </source>
</evidence>
<evidence type="ECO:0000256" key="5">
    <source>
        <dbReference type="SAM" id="Phobius"/>
    </source>
</evidence>
<reference evidence="6" key="1">
    <citation type="journal article" date="2020" name="Cell">
        <title>Large-Scale Comparative Analyses of Tick Genomes Elucidate Their Genetic Diversity and Vector Capacities.</title>
        <authorList>
            <consortium name="Tick Genome and Microbiome Consortium (TIGMIC)"/>
            <person name="Jia N."/>
            <person name="Wang J."/>
            <person name="Shi W."/>
            <person name="Du L."/>
            <person name="Sun Y."/>
            <person name="Zhan W."/>
            <person name="Jiang J.F."/>
            <person name="Wang Q."/>
            <person name="Zhang B."/>
            <person name="Ji P."/>
            <person name="Bell-Sakyi L."/>
            <person name="Cui X.M."/>
            <person name="Yuan T.T."/>
            <person name="Jiang B.G."/>
            <person name="Yang W.F."/>
            <person name="Lam T.T."/>
            <person name="Chang Q.C."/>
            <person name="Ding S.J."/>
            <person name="Wang X.J."/>
            <person name="Zhu J.G."/>
            <person name="Ruan X.D."/>
            <person name="Zhao L."/>
            <person name="Wei J.T."/>
            <person name="Ye R.Z."/>
            <person name="Que T.C."/>
            <person name="Du C.H."/>
            <person name="Zhou Y.H."/>
            <person name="Cheng J.X."/>
            <person name="Dai P.F."/>
            <person name="Guo W.B."/>
            <person name="Han X.H."/>
            <person name="Huang E.J."/>
            <person name="Li L.F."/>
            <person name="Wei W."/>
            <person name="Gao Y.C."/>
            <person name="Liu J.Z."/>
            <person name="Shao H.Z."/>
            <person name="Wang X."/>
            <person name="Wang C.C."/>
            <person name="Yang T.C."/>
            <person name="Huo Q.B."/>
            <person name="Li W."/>
            <person name="Chen H.Y."/>
            <person name="Chen S.E."/>
            <person name="Zhou L.G."/>
            <person name="Ni X.B."/>
            <person name="Tian J.H."/>
            <person name="Sheng Y."/>
            <person name="Liu T."/>
            <person name="Pan Y.S."/>
            <person name="Xia L.Y."/>
            <person name="Li J."/>
            <person name="Zhao F."/>
            <person name="Cao W.C."/>
        </authorList>
    </citation>
    <scope>NUCLEOTIDE SEQUENCE</scope>
    <source>
        <strain evidence="6">Rsan-2018</strain>
    </source>
</reference>
<feature type="transmembrane region" description="Helical" evidence="5">
    <location>
        <begin position="48"/>
        <end position="70"/>
    </location>
</feature>
<evidence type="ECO:0000256" key="1">
    <source>
        <dbReference type="ARBA" id="ARBA00004141"/>
    </source>
</evidence>
<dbReference type="Proteomes" id="UP000821837">
    <property type="component" value="Chromosome 1"/>
</dbReference>
<organism evidence="6 7">
    <name type="scientific">Rhipicephalus sanguineus</name>
    <name type="common">Brown dog tick</name>
    <name type="synonym">Ixodes sanguineus</name>
    <dbReference type="NCBI Taxonomy" id="34632"/>
    <lineage>
        <taxon>Eukaryota</taxon>
        <taxon>Metazoa</taxon>
        <taxon>Ecdysozoa</taxon>
        <taxon>Arthropoda</taxon>
        <taxon>Chelicerata</taxon>
        <taxon>Arachnida</taxon>
        <taxon>Acari</taxon>
        <taxon>Parasitiformes</taxon>
        <taxon>Ixodida</taxon>
        <taxon>Ixodoidea</taxon>
        <taxon>Ixodidae</taxon>
        <taxon>Rhipicephalinae</taxon>
        <taxon>Rhipicephalus</taxon>
        <taxon>Rhipicephalus</taxon>
    </lineage>
</organism>
<evidence type="ECO:0000256" key="3">
    <source>
        <dbReference type="ARBA" id="ARBA00022989"/>
    </source>
</evidence>
<sequence length="230" mass="24085">MAQLGYQVLPDQMQLVNPLLILVLVPVFSYAVYPMFNRCNLLNRPLQKITVGGLAAAAAFAVAGCLDLALESGAEAPSPAGFTRLAFVNTLPCPVHVSGPELELRLGPGMAFNEPHVHARSTLNVLASAPCELAAAQLQVTTDSQVIVLDNDQQAVLPVLVPSTKTSNSHNGQLLVAYTLQEPVAAVVFGGDTPGKAYSAAPVLTNAPSSFTNATGLPPGRYTNSHSDRC</sequence>
<comment type="caution">
    <text evidence="6">The sequence shown here is derived from an EMBL/GenBank/DDBJ whole genome shotgun (WGS) entry which is preliminary data.</text>
</comment>
<evidence type="ECO:0000313" key="6">
    <source>
        <dbReference type="EMBL" id="KAH7982214.1"/>
    </source>
</evidence>
<dbReference type="VEuPathDB" id="VectorBase:RSAN_038942"/>
<evidence type="ECO:0000256" key="4">
    <source>
        <dbReference type="ARBA" id="ARBA00023136"/>
    </source>
</evidence>
<dbReference type="GO" id="GO:0022857">
    <property type="term" value="F:transmembrane transporter activity"/>
    <property type="evidence" value="ECO:0007669"/>
    <property type="project" value="InterPro"/>
</dbReference>
<dbReference type="GO" id="GO:0016020">
    <property type="term" value="C:membrane"/>
    <property type="evidence" value="ECO:0007669"/>
    <property type="project" value="UniProtKB-SubCell"/>
</dbReference>
<dbReference type="AlphaFoldDB" id="A0A9D4QH44"/>
<dbReference type="InterPro" id="IPR036259">
    <property type="entry name" value="MFS_trans_sf"/>
</dbReference>
<feature type="transmembrane region" description="Helical" evidence="5">
    <location>
        <begin position="15"/>
        <end position="36"/>
    </location>
</feature>
<dbReference type="InterPro" id="IPR000109">
    <property type="entry name" value="POT_fam"/>
</dbReference>
<accession>A0A9D4QH44</accession>
<name>A0A9D4QH44_RHISA</name>
<keyword evidence="2 5" id="KW-0812">Transmembrane</keyword>
<reference evidence="6" key="2">
    <citation type="submission" date="2021-09" db="EMBL/GenBank/DDBJ databases">
        <authorList>
            <person name="Jia N."/>
            <person name="Wang J."/>
            <person name="Shi W."/>
            <person name="Du L."/>
            <person name="Sun Y."/>
            <person name="Zhan W."/>
            <person name="Jiang J."/>
            <person name="Wang Q."/>
            <person name="Zhang B."/>
            <person name="Ji P."/>
            <person name="Sakyi L.B."/>
            <person name="Cui X."/>
            <person name="Yuan T."/>
            <person name="Jiang B."/>
            <person name="Yang W."/>
            <person name="Lam T.T.-Y."/>
            <person name="Chang Q."/>
            <person name="Ding S."/>
            <person name="Wang X."/>
            <person name="Zhu J."/>
            <person name="Ruan X."/>
            <person name="Zhao L."/>
            <person name="Wei J."/>
            <person name="Que T."/>
            <person name="Du C."/>
            <person name="Cheng J."/>
            <person name="Dai P."/>
            <person name="Han X."/>
            <person name="Huang E."/>
            <person name="Gao Y."/>
            <person name="Liu J."/>
            <person name="Shao H."/>
            <person name="Ye R."/>
            <person name="Li L."/>
            <person name="Wei W."/>
            <person name="Wang X."/>
            <person name="Wang C."/>
            <person name="Huo Q."/>
            <person name="Li W."/>
            <person name="Guo W."/>
            <person name="Chen H."/>
            <person name="Chen S."/>
            <person name="Zhou L."/>
            <person name="Zhou L."/>
            <person name="Ni X."/>
            <person name="Tian J."/>
            <person name="Zhou Y."/>
            <person name="Sheng Y."/>
            <person name="Liu T."/>
            <person name="Pan Y."/>
            <person name="Xia L."/>
            <person name="Li J."/>
            <person name="Zhao F."/>
            <person name="Cao W."/>
        </authorList>
    </citation>
    <scope>NUCLEOTIDE SEQUENCE</scope>
    <source>
        <strain evidence="6">Rsan-2018</strain>
        <tissue evidence="6">Larvae</tissue>
    </source>
</reference>
<keyword evidence="7" id="KW-1185">Reference proteome</keyword>
<gene>
    <name evidence="6" type="ORF">HPB52_003444</name>
</gene>
<keyword evidence="4 5" id="KW-0472">Membrane</keyword>
<dbReference type="Gene3D" id="1.20.1250.20">
    <property type="entry name" value="MFS general substrate transporter like domains"/>
    <property type="match status" value="1"/>
</dbReference>
<protein>
    <submittedName>
        <fullName evidence="6">Uncharacterized protein</fullName>
    </submittedName>
</protein>